<proteinExistence type="inferred from homology"/>
<evidence type="ECO:0000256" key="8">
    <source>
        <dbReference type="HAMAP-Rule" id="MF_00422"/>
    </source>
</evidence>
<evidence type="ECO:0000256" key="1">
    <source>
        <dbReference type="ARBA" id="ARBA00004370"/>
    </source>
</evidence>
<dbReference type="GO" id="GO:0043952">
    <property type="term" value="P:protein transport by the Sec complex"/>
    <property type="evidence" value="ECO:0007669"/>
    <property type="project" value="UniProtKB-UniRule"/>
</dbReference>
<dbReference type="KEGG" id="ptan:CRYO30217_02683"/>
<evidence type="ECO:0000256" key="3">
    <source>
        <dbReference type="ARBA" id="ARBA00022692"/>
    </source>
</evidence>
<keyword evidence="7 8" id="KW-0472">Membrane</keyword>
<dbReference type="EMBL" id="OU015584">
    <property type="protein sequence ID" value="CAG5085215.1"/>
    <property type="molecule type" value="Genomic_DNA"/>
</dbReference>
<reference evidence="9" key="1">
    <citation type="submission" date="2021-04" db="EMBL/GenBank/DDBJ databases">
        <authorList>
            <person name="Rodrigo-Torres L."/>
            <person name="Arahal R. D."/>
            <person name="Lucena T."/>
        </authorList>
    </citation>
    <scope>NUCLEOTIDE SEQUENCE</scope>
    <source>
        <strain evidence="9">AS29M-1</strain>
    </source>
</reference>
<keyword evidence="3 8" id="KW-0812">Transmembrane</keyword>
<dbReference type="GO" id="GO:0006605">
    <property type="term" value="P:protein targeting"/>
    <property type="evidence" value="ECO:0007669"/>
    <property type="project" value="UniProtKB-UniRule"/>
</dbReference>
<protein>
    <recommendedName>
        <fullName evidence="8">Protein translocase subunit SecE</fullName>
    </recommendedName>
</protein>
<evidence type="ECO:0000256" key="4">
    <source>
        <dbReference type="ARBA" id="ARBA00022927"/>
    </source>
</evidence>
<dbReference type="GO" id="GO:0009306">
    <property type="term" value="P:protein secretion"/>
    <property type="evidence" value="ECO:0007669"/>
    <property type="project" value="UniProtKB-UniRule"/>
</dbReference>
<dbReference type="InterPro" id="IPR038379">
    <property type="entry name" value="SecE_sf"/>
</dbReference>
<dbReference type="HAMAP" id="MF_00422">
    <property type="entry name" value="SecE"/>
    <property type="match status" value="1"/>
</dbReference>
<dbReference type="InterPro" id="IPR005807">
    <property type="entry name" value="SecE_bac"/>
</dbReference>
<keyword evidence="5 8" id="KW-1133">Transmembrane helix</keyword>
<name>A0A916NIY3_9FLAO</name>
<dbReference type="GO" id="GO:0065002">
    <property type="term" value="P:intracellular protein transmembrane transport"/>
    <property type="evidence" value="ECO:0007669"/>
    <property type="project" value="UniProtKB-UniRule"/>
</dbReference>
<dbReference type="RefSeq" id="WP_258542896.1">
    <property type="nucleotide sequence ID" value="NZ_OU015584.1"/>
</dbReference>
<keyword evidence="10" id="KW-1185">Reference proteome</keyword>
<dbReference type="Pfam" id="PF00584">
    <property type="entry name" value="SecE"/>
    <property type="match status" value="1"/>
</dbReference>
<evidence type="ECO:0000256" key="5">
    <source>
        <dbReference type="ARBA" id="ARBA00022989"/>
    </source>
</evidence>
<dbReference type="AlphaFoldDB" id="A0A916NIY3"/>
<organism evidence="9 10">
    <name type="scientific">Parvicella tangerina</name>
    <dbReference type="NCBI Taxonomy" id="2829795"/>
    <lineage>
        <taxon>Bacteria</taxon>
        <taxon>Pseudomonadati</taxon>
        <taxon>Bacteroidota</taxon>
        <taxon>Flavobacteriia</taxon>
        <taxon>Flavobacteriales</taxon>
        <taxon>Parvicellaceae</taxon>
        <taxon>Parvicella</taxon>
    </lineage>
</organism>
<comment type="subunit">
    <text evidence="8">Component of the Sec protein translocase complex. Heterotrimer consisting of SecY, SecE and SecG subunits. The heterotrimers can form oligomers, although 1 heterotrimer is thought to be able to translocate proteins. Interacts with the ribosome. Interacts with SecDF, and other proteins may be involved. Interacts with SecA.</text>
</comment>
<dbReference type="GO" id="GO:0005886">
    <property type="term" value="C:plasma membrane"/>
    <property type="evidence" value="ECO:0007669"/>
    <property type="project" value="UniProtKB-SubCell"/>
</dbReference>
<accession>A0A916NIY3</accession>
<keyword evidence="8" id="KW-1003">Cell membrane</keyword>
<dbReference type="InterPro" id="IPR001901">
    <property type="entry name" value="Translocase_SecE/Sec61-g"/>
</dbReference>
<sequence length="77" mass="8598">MAGIKTYIEEAVHELTTKVSWPTWEELQNSSIVVLVTCILISIAIWLMDTIFGVVPSKDGLLGFWKGLLGIFYGIKL</sequence>
<comment type="function">
    <text evidence="8">Essential subunit of the Sec protein translocation channel SecYEG. Clamps together the 2 halves of SecY. May contact the channel plug during translocation.</text>
</comment>
<keyword evidence="4 8" id="KW-0653">Protein transport</keyword>
<evidence type="ECO:0000256" key="2">
    <source>
        <dbReference type="ARBA" id="ARBA00022448"/>
    </source>
</evidence>
<evidence type="ECO:0000313" key="9">
    <source>
        <dbReference type="EMBL" id="CAG5085215.1"/>
    </source>
</evidence>
<dbReference type="Proteomes" id="UP000683507">
    <property type="component" value="Chromosome"/>
</dbReference>
<dbReference type="GO" id="GO:0008320">
    <property type="term" value="F:protein transmembrane transporter activity"/>
    <property type="evidence" value="ECO:0007669"/>
    <property type="project" value="UniProtKB-UniRule"/>
</dbReference>
<keyword evidence="2 8" id="KW-0813">Transport</keyword>
<comment type="similarity">
    <text evidence="8">Belongs to the SecE/SEC61-gamma family.</text>
</comment>
<keyword evidence="6 8" id="KW-0811">Translocation</keyword>
<evidence type="ECO:0000256" key="7">
    <source>
        <dbReference type="ARBA" id="ARBA00023136"/>
    </source>
</evidence>
<dbReference type="Gene3D" id="1.20.5.1030">
    <property type="entry name" value="Preprotein translocase secy subunit"/>
    <property type="match status" value="1"/>
</dbReference>
<dbReference type="NCBIfam" id="TIGR00964">
    <property type="entry name" value="secE_bact"/>
    <property type="match status" value="1"/>
</dbReference>
<feature type="transmembrane region" description="Helical" evidence="8">
    <location>
        <begin position="32"/>
        <end position="55"/>
    </location>
</feature>
<comment type="subcellular location">
    <subcellularLocation>
        <location evidence="8">Cell membrane</location>
        <topology evidence="8">Single-pass membrane protein</topology>
    </subcellularLocation>
    <subcellularLocation>
        <location evidence="1">Membrane</location>
    </subcellularLocation>
</comment>
<evidence type="ECO:0000313" key="10">
    <source>
        <dbReference type="Proteomes" id="UP000683507"/>
    </source>
</evidence>
<evidence type="ECO:0000256" key="6">
    <source>
        <dbReference type="ARBA" id="ARBA00023010"/>
    </source>
</evidence>
<gene>
    <name evidence="8" type="primary">secE</name>
    <name evidence="9" type="ORF">CRYO30217_02683</name>
</gene>